<organism evidence="2">
    <name type="scientific">Drosophila sechellia</name>
    <name type="common">Fruit fly</name>
    <dbReference type="NCBI Taxonomy" id="7238"/>
    <lineage>
        <taxon>Eukaryota</taxon>
        <taxon>Metazoa</taxon>
        <taxon>Ecdysozoa</taxon>
        <taxon>Arthropoda</taxon>
        <taxon>Hexapoda</taxon>
        <taxon>Insecta</taxon>
        <taxon>Pterygota</taxon>
        <taxon>Neoptera</taxon>
        <taxon>Endopterygota</taxon>
        <taxon>Diptera</taxon>
        <taxon>Brachycera</taxon>
        <taxon>Muscomorpha</taxon>
        <taxon>Ephydroidea</taxon>
        <taxon>Drosophilidae</taxon>
        <taxon>Drosophila</taxon>
        <taxon>Sophophora</taxon>
    </lineage>
</organism>
<gene>
    <name evidence="1" type="primary">Dsec\GM20663</name>
    <name evidence="1" type="ORF">Dsec_GM20663</name>
</gene>
<reference evidence="1 2" key="1">
    <citation type="journal article" date="2007" name="Nature">
        <title>Evolution of genes and genomes on the Drosophila phylogeny.</title>
        <authorList>
            <consortium name="Drosophila 12 Genomes Consortium"/>
            <person name="Clark A.G."/>
            <person name="Eisen M.B."/>
            <person name="Smith D.R."/>
            <person name="Bergman C.M."/>
            <person name="Oliver B."/>
            <person name="Markow T.A."/>
            <person name="Kaufman T.C."/>
            <person name="Kellis M."/>
            <person name="Gelbart W."/>
            <person name="Iyer V.N."/>
            <person name="Pollard D.A."/>
            <person name="Sackton T.B."/>
            <person name="Larracuente A.M."/>
            <person name="Singh N.D."/>
            <person name="Abad J.P."/>
            <person name="Abt D.N."/>
            <person name="Adryan B."/>
            <person name="Aguade M."/>
            <person name="Akashi H."/>
            <person name="Anderson W.W."/>
            <person name="Aquadro C.F."/>
            <person name="Ardell D.H."/>
            <person name="Arguello R."/>
            <person name="Artieri C.G."/>
            <person name="Barbash D.A."/>
            <person name="Barker D."/>
            <person name="Barsanti P."/>
            <person name="Batterham P."/>
            <person name="Batzoglou S."/>
            <person name="Begun D."/>
            <person name="Bhutkar A."/>
            <person name="Blanco E."/>
            <person name="Bosak S.A."/>
            <person name="Bradley R.K."/>
            <person name="Brand A.D."/>
            <person name="Brent M.R."/>
            <person name="Brooks A.N."/>
            <person name="Brown R.H."/>
            <person name="Butlin R.K."/>
            <person name="Caggese C."/>
            <person name="Calvi B.R."/>
            <person name="Bernardo de Carvalho A."/>
            <person name="Caspi A."/>
            <person name="Castrezana S."/>
            <person name="Celniker S.E."/>
            <person name="Chang J.L."/>
            <person name="Chapple C."/>
            <person name="Chatterji S."/>
            <person name="Chinwalla A."/>
            <person name="Civetta A."/>
            <person name="Clifton S.W."/>
            <person name="Comeron J.M."/>
            <person name="Costello J.C."/>
            <person name="Coyne J.A."/>
            <person name="Daub J."/>
            <person name="David R.G."/>
            <person name="Delcher A.L."/>
            <person name="Delehaunty K."/>
            <person name="Do C.B."/>
            <person name="Ebling H."/>
            <person name="Edwards K."/>
            <person name="Eickbush T."/>
            <person name="Evans J.D."/>
            <person name="Filipski A."/>
            <person name="Findeiss S."/>
            <person name="Freyhult E."/>
            <person name="Fulton L."/>
            <person name="Fulton R."/>
            <person name="Garcia A.C."/>
            <person name="Gardiner A."/>
            <person name="Garfield D.A."/>
            <person name="Garvin B.E."/>
            <person name="Gibson G."/>
            <person name="Gilbert D."/>
            <person name="Gnerre S."/>
            <person name="Godfrey J."/>
            <person name="Good R."/>
            <person name="Gotea V."/>
            <person name="Gravely B."/>
            <person name="Greenberg A.J."/>
            <person name="Griffiths-Jones S."/>
            <person name="Gross S."/>
            <person name="Guigo R."/>
            <person name="Gustafson E.A."/>
            <person name="Haerty W."/>
            <person name="Hahn M.W."/>
            <person name="Halligan D.L."/>
            <person name="Halpern A.L."/>
            <person name="Halter G.M."/>
            <person name="Han M.V."/>
            <person name="Heger A."/>
            <person name="Hillier L."/>
            <person name="Hinrichs A.S."/>
            <person name="Holmes I."/>
            <person name="Hoskins R.A."/>
            <person name="Hubisz M.J."/>
            <person name="Hultmark D."/>
            <person name="Huntley M.A."/>
            <person name="Jaffe D.B."/>
            <person name="Jagadeeshan S."/>
            <person name="Jeck W.R."/>
            <person name="Johnson J."/>
            <person name="Jones C.D."/>
            <person name="Jordan W.C."/>
            <person name="Karpen G.H."/>
            <person name="Kataoka E."/>
            <person name="Keightley P.D."/>
            <person name="Kheradpour P."/>
            <person name="Kirkness E.F."/>
            <person name="Koerich L.B."/>
            <person name="Kristiansen K."/>
            <person name="Kudrna D."/>
            <person name="Kulathinal R.J."/>
            <person name="Kumar S."/>
            <person name="Kwok R."/>
            <person name="Lander E."/>
            <person name="Langley C.H."/>
            <person name="Lapoint R."/>
            <person name="Lazzaro B.P."/>
            <person name="Lee S.J."/>
            <person name="Levesque L."/>
            <person name="Li R."/>
            <person name="Lin C.F."/>
            <person name="Lin M.F."/>
            <person name="Lindblad-Toh K."/>
            <person name="Llopart A."/>
            <person name="Long M."/>
            <person name="Low L."/>
            <person name="Lozovsky E."/>
            <person name="Lu J."/>
            <person name="Luo M."/>
            <person name="Machado C.A."/>
            <person name="Makalowski W."/>
            <person name="Marzo M."/>
            <person name="Matsuda M."/>
            <person name="Matzkin L."/>
            <person name="McAllister B."/>
            <person name="McBride C.S."/>
            <person name="McKernan B."/>
            <person name="McKernan K."/>
            <person name="Mendez-Lago M."/>
            <person name="Minx P."/>
            <person name="Mollenhauer M.U."/>
            <person name="Montooth K."/>
            <person name="Mount S.M."/>
            <person name="Mu X."/>
            <person name="Myers E."/>
            <person name="Negre B."/>
            <person name="Newfeld S."/>
            <person name="Nielsen R."/>
            <person name="Noor M.A."/>
            <person name="O'Grady P."/>
            <person name="Pachter L."/>
            <person name="Papaceit M."/>
            <person name="Parisi M.J."/>
            <person name="Parisi M."/>
            <person name="Parts L."/>
            <person name="Pedersen J.S."/>
            <person name="Pesole G."/>
            <person name="Phillippy A.M."/>
            <person name="Ponting C.P."/>
            <person name="Pop M."/>
            <person name="Porcelli D."/>
            <person name="Powell J.R."/>
            <person name="Prohaska S."/>
            <person name="Pruitt K."/>
            <person name="Puig M."/>
            <person name="Quesneville H."/>
            <person name="Ram K.R."/>
            <person name="Rand D."/>
            <person name="Rasmussen M.D."/>
            <person name="Reed L.K."/>
            <person name="Reenan R."/>
            <person name="Reily A."/>
            <person name="Remington K.A."/>
            <person name="Rieger T.T."/>
            <person name="Ritchie M.G."/>
            <person name="Robin C."/>
            <person name="Rogers Y.H."/>
            <person name="Rohde C."/>
            <person name="Rozas J."/>
            <person name="Rubenfield M.J."/>
            <person name="Ruiz A."/>
            <person name="Russo S."/>
            <person name="Salzberg S.L."/>
            <person name="Sanchez-Gracia A."/>
            <person name="Saranga D.J."/>
            <person name="Sato H."/>
            <person name="Schaeffer S.W."/>
            <person name="Schatz M.C."/>
            <person name="Schlenke T."/>
            <person name="Schwartz R."/>
            <person name="Segarra C."/>
            <person name="Singh R.S."/>
            <person name="Sirot L."/>
            <person name="Sirota M."/>
            <person name="Sisneros N.B."/>
            <person name="Smith C.D."/>
            <person name="Smith T.F."/>
            <person name="Spieth J."/>
            <person name="Stage D.E."/>
            <person name="Stark A."/>
            <person name="Stephan W."/>
            <person name="Strausberg R.L."/>
            <person name="Strempel S."/>
            <person name="Sturgill D."/>
            <person name="Sutton G."/>
            <person name="Sutton G.G."/>
            <person name="Tao W."/>
            <person name="Teichmann S."/>
            <person name="Tobari Y.N."/>
            <person name="Tomimura Y."/>
            <person name="Tsolas J.M."/>
            <person name="Valente V.L."/>
            <person name="Venter E."/>
            <person name="Venter J.C."/>
            <person name="Vicario S."/>
            <person name="Vieira F.G."/>
            <person name="Vilella A.J."/>
            <person name="Villasante A."/>
            <person name="Walenz B."/>
            <person name="Wang J."/>
            <person name="Wasserman M."/>
            <person name="Watts T."/>
            <person name="Wilson D."/>
            <person name="Wilson R.K."/>
            <person name="Wing R.A."/>
            <person name="Wolfner M.F."/>
            <person name="Wong A."/>
            <person name="Wong G.K."/>
            <person name="Wu C.I."/>
            <person name="Wu G."/>
            <person name="Yamamoto D."/>
            <person name="Yang H.P."/>
            <person name="Yang S.P."/>
            <person name="Yorke J.A."/>
            <person name="Yoshida K."/>
            <person name="Zdobnov E."/>
            <person name="Zhang P."/>
            <person name="Zhang Y."/>
            <person name="Zimin A.V."/>
            <person name="Baldwin J."/>
            <person name="Abdouelleil A."/>
            <person name="Abdulkadir J."/>
            <person name="Abebe A."/>
            <person name="Abera B."/>
            <person name="Abreu J."/>
            <person name="Acer S.C."/>
            <person name="Aftuck L."/>
            <person name="Alexander A."/>
            <person name="An P."/>
            <person name="Anderson E."/>
            <person name="Anderson S."/>
            <person name="Arachi H."/>
            <person name="Azer M."/>
            <person name="Bachantsang P."/>
            <person name="Barry A."/>
            <person name="Bayul T."/>
            <person name="Berlin A."/>
            <person name="Bessette D."/>
            <person name="Bloom T."/>
            <person name="Blye J."/>
            <person name="Boguslavskiy L."/>
            <person name="Bonnet C."/>
            <person name="Boukhgalter B."/>
            <person name="Bourzgui I."/>
            <person name="Brown A."/>
            <person name="Cahill P."/>
            <person name="Channer S."/>
            <person name="Cheshatsang Y."/>
            <person name="Chuda L."/>
            <person name="Citroen M."/>
            <person name="Collymore A."/>
            <person name="Cooke P."/>
            <person name="Costello M."/>
            <person name="D'Aco K."/>
            <person name="Daza R."/>
            <person name="De Haan G."/>
            <person name="DeGray S."/>
            <person name="DeMaso C."/>
            <person name="Dhargay N."/>
            <person name="Dooley K."/>
            <person name="Dooley E."/>
            <person name="Doricent M."/>
            <person name="Dorje P."/>
            <person name="Dorjee K."/>
            <person name="Dupes A."/>
            <person name="Elong R."/>
            <person name="Falk J."/>
            <person name="Farina A."/>
            <person name="Faro S."/>
            <person name="Ferguson D."/>
            <person name="Fisher S."/>
            <person name="Foley C.D."/>
            <person name="Franke A."/>
            <person name="Friedrich D."/>
            <person name="Gadbois L."/>
            <person name="Gearin G."/>
            <person name="Gearin C.R."/>
            <person name="Giannoukos G."/>
            <person name="Goode T."/>
            <person name="Graham J."/>
            <person name="Grandbois E."/>
            <person name="Grewal S."/>
            <person name="Gyaltsen K."/>
            <person name="Hafez N."/>
            <person name="Hagos B."/>
            <person name="Hall J."/>
            <person name="Henson C."/>
            <person name="Hollinger A."/>
            <person name="Honan T."/>
            <person name="Huard M.D."/>
            <person name="Hughes L."/>
            <person name="Hurhula B."/>
            <person name="Husby M.E."/>
            <person name="Kamat A."/>
            <person name="Kanga B."/>
            <person name="Kashin S."/>
            <person name="Khazanovich D."/>
            <person name="Kisner P."/>
            <person name="Lance K."/>
            <person name="Lara M."/>
            <person name="Lee W."/>
            <person name="Lennon N."/>
            <person name="Letendre F."/>
            <person name="LeVine R."/>
            <person name="Lipovsky A."/>
            <person name="Liu X."/>
            <person name="Liu J."/>
            <person name="Liu S."/>
            <person name="Lokyitsang T."/>
            <person name="Lokyitsang Y."/>
            <person name="Lubonja R."/>
            <person name="Lui A."/>
            <person name="MacDonald P."/>
            <person name="Magnisalis V."/>
            <person name="Maru K."/>
            <person name="Matthews C."/>
            <person name="McCusker W."/>
            <person name="McDonough S."/>
            <person name="Mehta T."/>
            <person name="Meldrim J."/>
            <person name="Meneus L."/>
            <person name="Mihai O."/>
            <person name="Mihalev A."/>
            <person name="Mihova T."/>
            <person name="Mittelman R."/>
            <person name="Mlenga V."/>
            <person name="Montmayeur A."/>
            <person name="Mulrain L."/>
            <person name="Navidi A."/>
            <person name="Naylor J."/>
            <person name="Negash T."/>
            <person name="Nguyen T."/>
            <person name="Nguyen N."/>
            <person name="Nicol R."/>
            <person name="Norbu C."/>
            <person name="Norbu N."/>
            <person name="Novod N."/>
            <person name="O'Neill B."/>
            <person name="Osman S."/>
            <person name="Markiewicz E."/>
            <person name="Oyono O.L."/>
            <person name="Patti C."/>
            <person name="Phunkhang P."/>
            <person name="Pierre F."/>
            <person name="Priest M."/>
            <person name="Raghuraman S."/>
            <person name="Rege F."/>
            <person name="Reyes R."/>
            <person name="Rise C."/>
            <person name="Rogov P."/>
            <person name="Ross K."/>
            <person name="Ryan E."/>
            <person name="Settipalli S."/>
            <person name="Shea T."/>
            <person name="Sherpa N."/>
            <person name="Shi L."/>
            <person name="Shih D."/>
            <person name="Sparrow T."/>
            <person name="Spaulding J."/>
            <person name="Stalker J."/>
            <person name="Stange-Thomann N."/>
            <person name="Stavropoulos S."/>
            <person name="Stone C."/>
            <person name="Strader C."/>
            <person name="Tesfaye S."/>
            <person name="Thomson T."/>
            <person name="Thoulutsang Y."/>
            <person name="Thoulutsang D."/>
            <person name="Topham K."/>
            <person name="Topping I."/>
            <person name="Tsamla T."/>
            <person name="Vassiliev H."/>
            <person name="Vo A."/>
            <person name="Wangchuk T."/>
            <person name="Wangdi T."/>
            <person name="Weiand M."/>
            <person name="Wilkinson J."/>
            <person name="Wilson A."/>
            <person name="Yadav S."/>
            <person name="Young G."/>
            <person name="Yu Q."/>
            <person name="Zembek L."/>
            <person name="Zhong D."/>
            <person name="Zimmer A."/>
            <person name="Zwirko Z."/>
            <person name="Jaffe D.B."/>
            <person name="Alvarez P."/>
            <person name="Brockman W."/>
            <person name="Butler J."/>
            <person name="Chin C."/>
            <person name="Gnerre S."/>
            <person name="Grabherr M."/>
            <person name="Kleber M."/>
            <person name="Mauceli E."/>
            <person name="MacCallum I."/>
        </authorList>
    </citation>
    <scope>NUCLEOTIDE SEQUENCE [LARGE SCALE GENOMIC DNA]</scope>
    <source>
        <strain evidence="2">Rob3c / Tucson 14021-0248.25</strain>
    </source>
</reference>
<dbReference type="Proteomes" id="UP000001292">
    <property type="component" value="Unassembled WGS sequence"/>
</dbReference>
<name>B4HS91_DROSE</name>
<accession>B4HS91</accession>
<evidence type="ECO:0000313" key="2">
    <source>
        <dbReference type="Proteomes" id="UP000001292"/>
    </source>
</evidence>
<dbReference type="AlphaFoldDB" id="B4HS91"/>
<keyword evidence="2" id="KW-1185">Reference proteome</keyword>
<sequence>MMFLPVPTVDQFPLASVLFCSVTLWQLPISAPPSHRWAPPTHQSLVIIAEH</sequence>
<proteinExistence type="predicted"/>
<dbReference type="EMBL" id="CH480816">
    <property type="protein sequence ID" value="EDW46986.1"/>
    <property type="molecule type" value="Genomic_DNA"/>
</dbReference>
<dbReference type="HOGENOM" id="CLU_3108636_0_0_1"/>
<evidence type="ECO:0000313" key="1">
    <source>
        <dbReference type="EMBL" id="EDW46986.1"/>
    </source>
</evidence>
<protein>
    <submittedName>
        <fullName evidence="1">GM20663</fullName>
    </submittedName>
</protein>